<feature type="non-terminal residue" evidence="2">
    <location>
        <position position="1"/>
    </location>
</feature>
<name>A0A8J5MXJ4_HOMAM</name>
<comment type="caution">
    <text evidence="2">The sequence shown here is derived from an EMBL/GenBank/DDBJ whole genome shotgun (WGS) entry which is preliminary data.</text>
</comment>
<reference evidence="2" key="1">
    <citation type="journal article" date="2021" name="Sci. Adv.">
        <title>The American lobster genome reveals insights on longevity, neural, and immune adaptations.</title>
        <authorList>
            <person name="Polinski J.M."/>
            <person name="Zimin A.V."/>
            <person name="Clark K.F."/>
            <person name="Kohn A.B."/>
            <person name="Sadowski N."/>
            <person name="Timp W."/>
            <person name="Ptitsyn A."/>
            <person name="Khanna P."/>
            <person name="Romanova D.Y."/>
            <person name="Williams P."/>
            <person name="Greenwood S.J."/>
            <person name="Moroz L.L."/>
            <person name="Walt D.R."/>
            <person name="Bodnar A.G."/>
        </authorList>
    </citation>
    <scope>NUCLEOTIDE SEQUENCE</scope>
    <source>
        <strain evidence="2">GMGI-L3</strain>
    </source>
</reference>
<dbReference type="EMBL" id="JAHLQT010021845">
    <property type="protein sequence ID" value="KAG7167092.1"/>
    <property type="molecule type" value="Genomic_DNA"/>
</dbReference>
<organism evidence="2 3">
    <name type="scientific">Homarus americanus</name>
    <name type="common">American lobster</name>
    <dbReference type="NCBI Taxonomy" id="6706"/>
    <lineage>
        <taxon>Eukaryota</taxon>
        <taxon>Metazoa</taxon>
        <taxon>Ecdysozoa</taxon>
        <taxon>Arthropoda</taxon>
        <taxon>Crustacea</taxon>
        <taxon>Multicrustacea</taxon>
        <taxon>Malacostraca</taxon>
        <taxon>Eumalacostraca</taxon>
        <taxon>Eucarida</taxon>
        <taxon>Decapoda</taxon>
        <taxon>Pleocyemata</taxon>
        <taxon>Astacidea</taxon>
        <taxon>Nephropoidea</taxon>
        <taxon>Nephropidae</taxon>
        <taxon>Homarus</taxon>
    </lineage>
</organism>
<evidence type="ECO:0000313" key="2">
    <source>
        <dbReference type="EMBL" id="KAG7167092.1"/>
    </source>
</evidence>
<protein>
    <submittedName>
        <fullName evidence="2">Uncharacterized protein</fullName>
    </submittedName>
</protein>
<dbReference type="AlphaFoldDB" id="A0A8J5MXJ4"/>
<gene>
    <name evidence="2" type="ORF">Hamer_G005425</name>
</gene>
<dbReference type="Proteomes" id="UP000747542">
    <property type="component" value="Unassembled WGS sequence"/>
</dbReference>
<feature type="region of interest" description="Disordered" evidence="1">
    <location>
        <begin position="93"/>
        <end position="118"/>
    </location>
</feature>
<keyword evidence="3" id="KW-1185">Reference proteome</keyword>
<sequence length="118" mass="13470">MSKRPATTSLTTPQGKKSRQAITLEQKIKVLEALQRGNDAPSKDVKDIMKLVKKVRGDSGFQEIQEEEVTELLVRMEDPLTSEEVWEMVEMAKKHKEEEEATDKPQTVGKELTIHKPR</sequence>
<evidence type="ECO:0000256" key="1">
    <source>
        <dbReference type="SAM" id="MobiDB-lite"/>
    </source>
</evidence>
<accession>A0A8J5MXJ4</accession>
<proteinExistence type="predicted"/>
<feature type="region of interest" description="Disordered" evidence="1">
    <location>
        <begin position="1"/>
        <end position="20"/>
    </location>
</feature>
<evidence type="ECO:0000313" key="3">
    <source>
        <dbReference type="Proteomes" id="UP000747542"/>
    </source>
</evidence>